<dbReference type="SUPFAM" id="SSF50729">
    <property type="entry name" value="PH domain-like"/>
    <property type="match status" value="1"/>
</dbReference>
<keyword evidence="4" id="KW-1185">Reference proteome</keyword>
<dbReference type="Proteomes" id="UP000716291">
    <property type="component" value="Unassembled WGS sequence"/>
</dbReference>
<dbReference type="InterPro" id="IPR039486">
    <property type="entry name" value="Mug56/Spo71_PH"/>
</dbReference>
<dbReference type="GO" id="GO:1902657">
    <property type="term" value="P:protein localization to prospore membrane"/>
    <property type="evidence" value="ECO:0007669"/>
    <property type="project" value="InterPro"/>
</dbReference>
<evidence type="ECO:0000313" key="4">
    <source>
        <dbReference type="Proteomes" id="UP000716291"/>
    </source>
</evidence>
<evidence type="ECO:0000256" key="1">
    <source>
        <dbReference type="SAM" id="MobiDB-lite"/>
    </source>
</evidence>
<name>A0A9P6XFH3_RHIOR</name>
<protein>
    <recommendedName>
        <fullName evidence="2">PH domain-containing protein</fullName>
    </recommendedName>
</protein>
<evidence type="ECO:0000259" key="2">
    <source>
        <dbReference type="PROSITE" id="PS50003"/>
    </source>
</evidence>
<dbReference type="Pfam" id="PF15404">
    <property type="entry name" value="PH_4"/>
    <property type="match status" value="1"/>
</dbReference>
<gene>
    <name evidence="3" type="ORF">G6F64_003178</name>
</gene>
<feature type="region of interest" description="Disordered" evidence="1">
    <location>
        <begin position="27"/>
        <end position="84"/>
    </location>
</feature>
<dbReference type="InterPro" id="IPR057379">
    <property type="entry name" value="PH_SPO71"/>
</dbReference>
<dbReference type="InterPro" id="IPR001849">
    <property type="entry name" value="PH_domain"/>
</dbReference>
<dbReference type="PROSITE" id="PS50003">
    <property type="entry name" value="PH_DOMAIN"/>
    <property type="match status" value="1"/>
</dbReference>
<dbReference type="InterPro" id="IPR011993">
    <property type="entry name" value="PH-like_dom_sf"/>
</dbReference>
<comment type="caution">
    <text evidence="3">The sequence shown here is derived from an EMBL/GenBank/DDBJ whole genome shotgun (WGS) entry which is preliminary data.</text>
</comment>
<dbReference type="Pfam" id="PF23207">
    <property type="entry name" value="PH_SPO71"/>
    <property type="match status" value="1"/>
</dbReference>
<proteinExistence type="predicted"/>
<sequence length="896" mass="102655">MSPVGENESMNQTKFWHRKQCSTRLFIGPWDSNPTPLQQNQQSSVENLNERTSSSQHNSRASLSESPFAANRMKPPPLVTPNSDGTSFITARSKNTNASSVFASYHLSPSHDDKDADEEDSIDYDLLHRDLLGKDDNDNQAKSLIKDNHDTESVATIKPSDIKPTIALTSSLPPALTALSSKIAEPITINKKKRKKHRRRTNKSLLWKKTGSLFVTHGLTDHQPESSIPPAIGETIKRGPVVCMRTVTDRLGSEPTRYKASKESKYSLLTEEWKQVELVLTRSYISTYSLSTLFWPKHRLEYRIYFDGPRKPKNLELFLVSPIDYTFGIRFSSNTGKIPTTIVMTFRAKSFLQCQEWYMQLYKLLPSDAKSPFPSYCEVYIPMLDLILNLPLEKTEGCYDVTLADVKEAVIAVVEEGGYEGKLSCLDDDELGLCWATKERAEWVHWTYSSDNPNQRIDWAICPQSIEQTHRLELRIIEHSPYDILLEEGATLREPPSVEGFLECTSNFFGLKAKISKRALYFASFDQYLFYIPSLKAAEPDAACRLDEEWVPENLRTISHASLISPYAEHATKEVELQEMHRRMKLLTEAKGLIDLTEVSYVRRRFIDLSEDEQVTYDSQTSQDHMLGRSGTRNSSSCTLELVMDNGLNIQFETFSMSTCDVWVNYLSQLVVYWKARKEAKREAHLNDRFTNSLMNEQEKGMGGACRHDKEKKLADTRVWSYCLYEQCRDIVKSGILYYKPHHRGTYSKKFFILAANGWLYSFDVFNRNSESKSGNHHRKGAIDTAGCYFYSGVDCSKKKKGTNMTEINEKMVKVYSSGLATDDAILACIFSIWKPKLRKYYSPRQHRLRVYGQDQRLNSNGQTITFLAESRQEKEEWIHALNSVAEHMMRKASNE</sequence>
<dbReference type="InterPro" id="IPR040345">
    <property type="entry name" value="Mug56/Spo71"/>
</dbReference>
<dbReference type="PANTHER" id="PTHR28076">
    <property type="entry name" value="SPORULATION-SPECIFIC PROTEIN 71"/>
    <property type="match status" value="1"/>
</dbReference>
<accession>A0A9P6XFH3</accession>
<dbReference type="EMBL" id="JAANQT010000301">
    <property type="protein sequence ID" value="KAG1312249.1"/>
    <property type="molecule type" value="Genomic_DNA"/>
</dbReference>
<feature type="compositionally biased region" description="Polar residues" evidence="1">
    <location>
        <begin position="32"/>
        <end position="65"/>
    </location>
</feature>
<evidence type="ECO:0000313" key="3">
    <source>
        <dbReference type="EMBL" id="KAG1312249.1"/>
    </source>
</evidence>
<dbReference type="Gene3D" id="2.30.29.30">
    <property type="entry name" value="Pleckstrin-homology domain (PH domain)/Phosphotyrosine-binding domain (PTB)"/>
    <property type="match status" value="1"/>
</dbReference>
<dbReference type="AlphaFoldDB" id="A0A9P6XFH3"/>
<feature type="domain" description="PH" evidence="2">
    <location>
        <begin position="730"/>
        <end position="887"/>
    </location>
</feature>
<reference evidence="3" key="1">
    <citation type="journal article" date="2020" name="Microb. Genom.">
        <title>Genetic diversity of clinical and environmental Mucorales isolates obtained from an investigation of mucormycosis cases among solid organ transplant recipients.</title>
        <authorList>
            <person name="Nguyen M.H."/>
            <person name="Kaul D."/>
            <person name="Muto C."/>
            <person name="Cheng S.J."/>
            <person name="Richter R.A."/>
            <person name="Bruno V.M."/>
            <person name="Liu G."/>
            <person name="Beyhan S."/>
            <person name="Sundermann A.J."/>
            <person name="Mounaud S."/>
            <person name="Pasculle A.W."/>
            <person name="Nierman W.C."/>
            <person name="Driscoll E."/>
            <person name="Cumbie R."/>
            <person name="Clancy C.J."/>
            <person name="Dupont C.L."/>
        </authorList>
    </citation>
    <scope>NUCLEOTIDE SEQUENCE</scope>
    <source>
        <strain evidence="3">GL11</strain>
    </source>
</reference>
<dbReference type="PANTHER" id="PTHR28076:SF1">
    <property type="entry name" value="PROSPORE MEMBRANE ADAPTER PROTEIN SPO71"/>
    <property type="match status" value="1"/>
</dbReference>
<organism evidence="3 4">
    <name type="scientific">Rhizopus oryzae</name>
    <name type="common">Mucormycosis agent</name>
    <name type="synonym">Rhizopus arrhizus var. delemar</name>
    <dbReference type="NCBI Taxonomy" id="64495"/>
    <lineage>
        <taxon>Eukaryota</taxon>
        <taxon>Fungi</taxon>
        <taxon>Fungi incertae sedis</taxon>
        <taxon>Mucoromycota</taxon>
        <taxon>Mucoromycotina</taxon>
        <taxon>Mucoromycetes</taxon>
        <taxon>Mucorales</taxon>
        <taxon>Mucorineae</taxon>
        <taxon>Rhizopodaceae</taxon>
        <taxon>Rhizopus</taxon>
    </lineage>
</organism>
<dbReference type="SMART" id="SM00233">
    <property type="entry name" value="PH"/>
    <property type="match status" value="3"/>
</dbReference>